<name>A0AAD8EBK3_DIPPU</name>
<comment type="caution">
    <text evidence="1">The sequence shown here is derived from an EMBL/GenBank/DDBJ whole genome shotgun (WGS) entry which is preliminary data.</text>
</comment>
<feature type="non-terminal residue" evidence="1">
    <location>
        <position position="1"/>
    </location>
</feature>
<gene>
    <name evidence="1" type="ORF">L9F63_021811</name>
</gene>
<evidence type="ECO:0000313" key="1">
    <source>
        <dbReference type="EMBL" id="KAJ9583844.1"/>
    </source>
</evidence>
<reference evidence="1" key="2">
    <citation type="submission" date="2023-05" db="EMBL/GenBank/DDBJ databases">
        <authorList>
            <person name="Fouks B."/>
        </authorList>
    </citation>
    <scope>NUCLEOTIDE SEQUENCE</scope>
    <source>
        <strain evidence="1">Stay&amp;Tobe</strain>
        <tissue evidence="1">Testes</tissue>
    </source>
</reference>
<protein>
    <submittedName>
        <fullName evidence="1">Uncharacterized protein</fullName>
    </submittedName>
</protein>
<keyword evidence="2" id="KW-1185">Reference proteome</keyword>
<organism evidence="1 2">
    <name type="scientific">Diploptera punctata</name>
    <name type="common">Pacific beetle cockroach</name>
    <dbReference type="NCBI Taxonomy" id="6984"/>
    <lineage>
        <taxon>Eukaryota</taxon>
        <taxon>Metazoa</taxon>
        <taxon>Ecdysozoa</taxon>
        <taxon>Arthropoda</taxon>
        <taxon>Hexapoda</taxon>
        <taxon>Insecta</taxon>
        <taxon>Pterygota</taxon>
        <taxon>Neoptera</taxon>
        <taxon>Polyneoptera</taxon>
        <taxon>Dictyoptera</taxon>
        <taxon>Blattodea</taxon>
        <taxon>Blaberoidea</taxon>
        <taxon>Blaberidae</taxon>
        <taxon>Diplopterinae</taxon>
        <taxon>Diploptera</taxon>
    </lineage>
</organism>
<evidence type="ECO:0000313" key="2">
    <source>
        <dbReference type="Proteomes" id="UP001233999"/>
    </source>
</evidence>
<accession>A0AAD8EBK3</accession>
<sequence>NGNETTKVYEVILRTMFTQRMIDASRPPNPEDHVRILPLLFRGFDSGIFHTRE</sequence>
<feature type="non-terminal residue" evidence="1">
    <location>
        <position position="53"/>
    </location>
</feature>
<dbReference type="AlphaFoldDB" id="A0AAD8EBK3"/>
<dbReference type="Proteomes" id="UP001233999">
    <property type="component" value="Unassembled WGS sequence"/>
</dbReference>
<proteinExistence type="predicted"/>
<dbReference type="EMBL" id="JASPKZ010007520">
    <property type="protein sequence ID" value="KAJ9583844.1"/>
    <property type="molecule type" value="Genomic_DNA"/>
</dbReference>
<reference evidence="1" key="1">
    <citation type="journal article" date="2023" name="IScience">
        <title>Live-bearing cockroach genome reveals convergent evolutionary mechanisms linked to viviparity in insects and beyond.</title>
        <authorList>
            <person name="Fouks B."/>
            <person name="Harrison M.C."/>
            <person name="Mikhailova A.A."/>
            <person name="Marchal E."/>
            <person name="English S."/>
            <person name="Carruthers M."/>
            <person name="Jennings E.C."/>
            <person name="Chiamaka E.L."/>
            <person name="Frigard R.A."/>
            <person name="Pippel M."/>
            <person name="Attardo G.M."/>
            <person name="Benoit J.B."/>
            <person name="Bornberg-Bauer E."/>
            <person name="Tobe S.S."/>
        </authorList>
    </citation>
    <scope>NUCLEOTIDE SEQUENCE</scope>
    <source>
        <strain evidence="1">Stay&amp;Tobe</strain>
    </source>
</reference>